<dbReference type="SUPFAM" id="SSF161098">
    <property type="entry name" value="MetI-like"/>
    <property type="match status" value="1"/>
</dbReference>
<evidence type="ECO:0000256" key="2">
    <source>
        <dbReference type="ARBA" id="ARBA00007069"/>
    </source>
</evidence>
<dbReference type="GO" id="GO:0005886">
    <property type="term" value="C:plasma membrane"/>
    <property type="evidence" value="ECO:0007669"/>
    <property type="project" value="UniProtKB-SubCell"/>
</dbReference>
<dbReference type="EMBL" id="JAGSGD010000001">
    <property type="protein sequence ID" value="MBR7618528.1"/>
    <property type="molecule type" value="Genomic_DNA"/>
</dbReference>
<feature type="domain" description="ABC transmembrane type-1" evidence="9">
    <location>
        <begin position="80"/>
        <end position="284"/>
    </location>
</feature>
<evidence type="ECO:0000313" key="11">
    <source>
        <dbReference type="Proteomes" id="UP000622580"/>
    </source>
</evidence>
<evidence type="ECO:0000313" key="10">
    <source>
        <dbReference type="EMBL" id="MBR7618528.1"/>
    </source>
</evidence>
<dbReference type="RefSeq" id="WP_215338406.1">
    <property type="nucleotide sequence ID" value="NZ_JAGSGD010000001.1"/>
</dbReference>
<feature type="transmembrane region" description="Helical" evidence="8">
    <location>
        <begin position="117"/>
        <end position="141"/>
    </location>
</feature>
<keyword evidence="7 8" id="KW-0472">Membrane</keyword>
<evidence type="ECO:0000256" key="7">
    <source>
        <dbReference type="ARBA" id="ARBA00023136"/>
    </source>
</evidence>
<dbReference type="Pfam" id="PF00528">
    <property type="entry name" value="BPD_transp_1"/>
    <property type="match status" value="1"/>
</dbReference>
<feature type="transmembrane region" description="Helical" evidence="8">
    <location>
        <begin position="161"/>
        <end position="185"/>
    </location>
</feature>
<protein>
    <submittedName>
        <fullName evidence="10">ABC transporter permease</fullName>
    </submittedName>
</protein>
<dbReference type="AlphaFoldDB" id="A0A941HVB6"/>
<keyword evidence="4" id="KW-1003">Cell membrane</keyword>
<feature type="transmembrane region" description="Helical" evidence="8">
    <location>
        <begin position="21"/>
        <end position="46"/>
    </location>
</feature>
<evidence type="ECO:0000256" key="3">
    <source>
        <dbReference type="ARBA" id="ARBA00022448"/>
    </source>
</evidence>
<dbReference type="Proteomes" id="UP000622580">
    <property type="component" value="Unassembled WGS sequence"/>
</dbReference>
<keyword evidence="5 8" id="KW-0812">Transmembrane</keyword>
<dbReference type="GO" id="GO:0055085">
    <property type="term" value="P:transmembrane transport"/>
    <property type="evidence" value="ECO:0007669"/>
    <property type="project" value="InterPro"/>
</dbReference>
<keyword evidence="11" id="KW-1185">Reference proteome</keyword>
<proteinExistence type="inferred from homology"/>
<reference evidence="10" key="1">
    <citation type="submission" date="2021-04" db="EMBL/GenBank/DDBJ databases">
        <title>Draft genome assembly of strain Phenylobacterium sp. 20VBR1 using MiniION and Illumina platforms.</title>
        <authorList>
            <person name="Thomas F.A."/>
            <person name="Krishnan K.P."/>
            <person name="Sinha R.K."/>
        </authorList>
    </citation>
    <scope>NUCLEOTIDE SEQUENCE</scope>
    <source>
        <strain evidence="10">20VBR1</strain>
    </source>
</reference>
<keyword evidence="3 8" id="KW-0813">Transport</keyword>
<evidence type="ECO:0000259" key="9">
    <source>
        <dbReference type="PROSITE" id="PS50928"/>
    </source>
</evidence>
<organism evidence="10 11">
    <name type="scientific">Phenylobacterium glaciei</name>
    <dbReference type="NCBI Taxonomy" id="2803784"/>
    <lineage>
        <taxon>Bacteria</taxon>
        <taxon>Pseudomonadati</taxon>
        <taxon>Pseudomonadota</taxon>
        <taxon>Alphaproteobacteria</taxon>
        <taxon>Caulobacterales</taxon>
        <taxon>Caulobacteraceae</taxon>
        <taxon>Phenylobacterium</taxon>
    </lineage>
</organism>
<dbReference type="PANTHER" id="PTHR42929">
    <property type="entry name" value="INNER MEMBRANE ABC TRANSPORTER PERMEASE PROTEIN YDCU-RELATED-RELATED"/>
    <property type="match status" value="1"/>
</dbReference>
<evidence type="ECO:0000256" key="8">
    <source>
        <dbReference type="RuleBase" id="RU363032"/>
    </source>
</evidence>
<gene>
    <name evidence="10" type="ORF">JKL49_03930</name>
</gene>
<dbReference type="PROSITE" id="PS50928">
    <property type="entry name" value="ABC_TM1"/>
    <property type="match status" value="1"/>
</dbReference>
<feature type="transmembrane region" description="Helical" evidence="8">
    <location>
        <begin position="265"/>
        <end position="289"/>
    </location>
</feature>
<evidence type="ECO:0000256" key="1">
    <source>
        <dbReference type="ARBA" id="ARBA00004651"/>
    </source>
</evidence>
<sequence length="297" mass="31724">MTDLAAPLKADDTEPRNPDQMVLAGLLSLPTLFLVILCLVPLFLLVQLSFAHREDGGLWRAGLELTQYRQLLNPQFLRVALFSFTLALTTALISVILAFPVAYFISRMKRRAQITWLVGLLSTLSLSEVLIVFSFQVLLSGSGGLVKVLVALGVMESAHSLYPNFAAVMVCLVYLVLPYIILFLYPAMSQLDDDMPAAAATMGASPLRAFLTVVAPMVKGPLLSAGLLVVIFTVGSYLTPLVLGRPQQWTVGILISNGAMTTGNLPLAAAQAVALVSLMVGLLGLVRLLTKAGSPAS</sequence>
<dbReference type="InterPro" id="IPR000515">
    <property type="entry name" value="MetI-like"/>
</dbReference>
<comment type="similarity">
    <text evidence="2">Belongs to the binding-protein-dependent transport system permease family. CysTW subfamily.</text>
</comment>
<dbReference type="PANTHER" id="PTHR42929:SF1">
    <property type="entry name" value="INNER MEMBRANE ABC TRANSPORTER PERMEASE PROTEIN YDCU-RELATED"/>
    <property type="match status" value="1"/>
</dbReference>
<feature type="transmembrane region" description="Helical" evidence="8">
    <location>
        <begin position="79"/>
        <end position="105"/>
    </location>
</feature>
<evidence type="ECO:0000256" key="6">
    <source>
        <dbReference type="ARBA" id="ARBA00022989"/>
    </source>
</evidence>
<comment type="caution">
    <text evidence="10">The sequence shown here is derived from an EMBL/GenBank/DDBJ whole genome shotgun (WGS) entry which is preliminary data.</text>
</comment>
<dbReference type="CDD" id="cd06261">
    <property type="entry name" value="TM_PBP2"/>
    <property type="match status" value="1"/>
</dbReference>
<keyword evidence="6 8" id="KW-1133">Transmembrane helix</keyword>
<dbReference type="InterPro" id="IPR035906">
    <property type="entry name" value="MetI-like_sf"/>
</dbReference>
<dbReference type="Gene3D" id="1.10.3720.10">
    <property type="entry name" value="MetI-like"/>
    <property type="match status" value="1"/>
</dbReference>
<comment type="subcellular location">
    <subcellularLocation>
        <location evidence="1 8">Cell membrane</location>
        <topology evidence="1 8">Multi-pass membrane protein</topology>
    </subcellularLocation>
</comment>
<evidence type="ECO:0000256" key="4">
    <source>
        <dbReference type="ARBA" id="ARBA00022475"/>
    </source>
</evidence>
<feature type="transmembrane region" description="Helical" evidence="8">
    <location>
        <begin position="224"/>
        <end position="244"/>
    </location>
</feature>
<name>A0A941HVB6_9CAUL</name>
<evidence type="ECO:0000256" key="5">
    <source>
        <dbReference type="ARBA" id="ARBA00022692"/>
    </source>
</evidence>
<accession>A0A941HVB6</accession>